<dbReference type="SUPFAM" id="SSF50249">
    <property type="entry name" value="Nucleic acid-binding proteins"/>
    <property type="match status" value="1"/>
</dbReference>
<name>A0A0V0QUV3_PSEPJ</name>
<dbReference type="InterPro" id="IPR024054">
    <property type="entry name" value="TIF2_asu_middle_sf"/>
</dbReference>
<feature type="region of interest" description="Disordered" evidence="4">
    <location>
        <begin position="284"/>
        <end position="309"/>
    </location>
</feature>
<evidence type="ECO:0000259" key="5">
    <source>
        <dbReference type="PROSITE" id="PS50126"/>
    </source>
</evidence>
<dbReference type="InterPro" id="IPR012340">
    <property type="entry name" value="NA-bd_OB-fold"/>
</dbReference>
<dbReference type="Pfam" id="PF00575">
    <property type="entry name" value="S1"/>
    <property type="match status" value="1"/>
</dbReference>
<dbReference type="InParanoid" id="A0A0V0QUV3"/>
<evidence type="ECO:0000256" key="3">
    <source>
        <dbReference type="ARBA" id="ARBA00022917"/>
    </source>
</evidence>
<gene>
    <name evidence="6" type="ORF">PPERSA_09876</name>
</gene>
<dbReference type="GO" id="GO:0043022">
    <property type="term" value="F:ribosome binding"/>
    <property type="evidence" value="ECO:0007669"/>
    <property type="project" value="TreeGrafter"/>
</dbReference>
<sequence length="309" mass="35538">MEEGQTSVNTHRFYLQEYPKEEDLVVVQVTNIEENASYVSLLEYNRIEGMITPNELTKTMKQSVHKALKLGKQEVVRVLRVDKQKGYIDLSKREVSKEEELKCLDRFSKSKQCNTIVVSINEKNKTSLDELYNTIIYPLYEKHPDQHPLEIFTLSLNEPSLLDELKLDPKVREILDYEIARRLKPQSIRVKTDFELSCYGYEGVNAIVNSLKVGEQCSTDKFKIKFYIVGSPVYSGSIQTSDRASGIKILNQALEKIEQEIKKYEGGAFKLKVAPKVYGNEKPTDEFLSQQKQQFEEDSDASDESEISL</sequence>
<dbReference type="GO" id="GO:0003743">
    <property type="term" value="F:translation initiation factor activity"/>
    <property type="evidence" value="ECO:0007669"/>
    <property type="project" value="UniProtKB-KW"/>
</dbReference>
<accession>A0A0V0QUV3</accession>
<dbReference type="InterPro" id="IPR011488">
    <property type="entry name" value="TIF_2_asu"/>
</dbReference>
<reference evidence="6 7" key="1">
    <citation type="journal article" date="2015" name="Sci. Rep.">
        <title>Genome of the facultative scuticociliatosis pathogen Pseudocohnilembus persalinus provides insight into its virulence through horizontal gene transfer.</title>
        <authorList>
            <person name="Xiong J."/>
            <person name="Wang G."/>
            <person name="Cheng J."/>
            <person name="Tian M."/>
            <person name="Pan X."/>
            <person name="Warren A."/>
            <person name="Jiang C."/>
            <person name="Yuan D."/>
            <person name="Miao W."/>
        </authorList>
    </citation>
    <scope>NUCLEOTIDE SEQUENCE [LARGE SCALE GENOMIC DNA]</scope>
    <source>
        <strain evidence="6">36N120E</strain>
    </source>
</reference>
<dbReference type="PROSITE" id="PS50126">
    <property type="entry name" value="S1"/>
    <property type="match status" value="1"/>
</dbReference>
<feature type="compositionally biased region" description="Acidic residues" evidence="4">
    <location>
        <begin position="296"/>
        <end position="309"/>
    </location>
</feature>
<dbReference type="GO" id="GO:0005850">
    <property type="term" value="C:eukaryotic translation initiation factor 2 complex"/>
    <property type="evidence" value="ECO:0007669"/>
    <property type="project" value="TreeGrafter"/>
</dbReference>
<dbReference type="GO" id="GO:0003723">
    <property type="term" value="F:RNA binding"/>
    <property type="evidence" value="ECO:0007669"/>
    <property type="project" value="InterPro"/>
</dbReference>
<dbReference type="Gene3D" id="1.10.150.190">
    <property type="entry name" value="Translation initiation factor 2, subunit 1, domain 2"/>
    <property type="match status" value="1"/>
</dbReference>
<dbReference type="EMBL" id="LDAU01000105">
    <property type="protein sequence ID" value="KRX05736.1"/>
    <property type="molecule type" value="Genomic_DNA"/>
</dbReference>
<dbReference type="SMART" id="SM00316">
    <property type="entry name" value="S1"/>
    <property type="match status" value="1"/>
</dbReference>
<dbReference type="Gene3D" id="2.40.50.140">
    <property type="entry name" value="Nucleic acid-binding proteins"/>
    <property type="match status" value="1"/>
</dbReference>
<dbReference type="InterPro" id="IPR003029">
    <property type="entry name" value="S1_domain"/>
</dbReference>
<comment type="similarity">
    <text evidence="1">Belongs to the eIF-2-alpha family.</text>
</comment>
<dbReference type="SUPFAM" id="SSF110993">
    <property type="entry name" value="eIF-2-alpha, C-terminal domain"/>
    <property type="match status" value="1"/>
</dbReference>
<dbReference type="GO" id="GO:0033290">
    <property type="term" value="C:eukaryotic 48S preinitiation complex"/>
    <property type="evidence" value="ECO:0007669"/>
    <property type="project" value="TreeGrafter"/>
</dbReference>
<feature type="domain" description="S1 motif" evidence="5">
    <location>
        <begin position="22"/>
        <end position="93"/>
    </location>
</feature>
<dbReference type="OMA" id="WDWLHEL"/>
<dbReference type="AlphaFoldDB" id="A0A0V0QUV3"/>
<dbReference type="Gene3D" id="3.30.70.1130">
    <property type="entry name" value="EIF_2_alpha"/>
    <property type="match status" value="1"/>
</dbReference>
<dbReference type="PANTHER" id="PTHR10602">
    <property type="entry name" value="EUKARYOTIC TRANSLATION INITIATION FACTOR 2 SUBUNIT 1"/>
    <property type="match status" value="1"/>
</dbReference>
<evidence type="ECO:0000256" key="4">
    <source>
        <dbReference type="SAM" id="MobiDB-lite"/>
    </source>
</evidence>
<evidence type="ECO:0000313" key="7">
    <source>
        <dbReference type="Proteomes" id="UP000054937"/>
    </source>
</evidence>
<evidence type="ECO:0000256" key="1">
    <source>
        <dbReference type="ARBA" id="ARBA00007223"/>
    </source>
</evidence>
<keyword evidence="3" id="KW-0648">Protein biosynthesis</keyword>
<dbReference type="Pfam" id="PF07541">
    <property type="entry name" value="EIF_2_alpha"/>
    <property type="match status" value="1"/>
</dbReference>
<dbReference type="InterPro" id="IPR044126">
    <property type="entry name" value="S1_IF2_alpha"/>
</dbReference>
<keyword evidence="2 6" id="KW-0396">Initiation factor</keyword>
<protein>
    <submittedName>
        <fullName evidence="6">Translation initiation factor 2, alpha subunit, middle domain</fullName>
    </submittedName>
</protein>
<dbReference type="PANTHER" id="PTHR10602:SF0">
    <property type="entry name" value="EUKARYOTIC TRANSLATION INITIATION FACTOR 2 SUBUNIT 1"/>
    <property type="match status" value="1"/>
</dbReference>
<keyword evidence="7" id="KW-1185">Reference proteome</keyword>
<dbReference type="FunCoup" id="A0A0V0QUV3">
    <property type="interactions" value="573"/>
</dbReference>
<dbReference type="CDD" id="cd04452">
    <property type="entry name" value="S1_IF2_alpha"/>
    <property type="match status" value="1"/>
</dbReference>
<dbReference type="Proteomes" id="UP000054937">
    <property type="component" value="Unassembled WGS sequence"/>
</dbReference>
<evidence type="ECO:0000256" key="2">
    <source>
        <dbReference type="ARBA" id="ARBA00022540"/>
    </source>
</evidence>
<organism evidence="6 7">
    <name type="scientific">Pseudocohnilembus persalinus</name>
    <name type="common">Ciliate</name>
    <dbReference type="NCBI Taxonomy" id="266149"/>
    <lineage>
        <taxon>Eukaryota</taxon>
        <taxon>Sar</taxon>
        <taxon>Alveolata</taxon>
        <taxon>Ciliophora</taxon>
        <taxon>Intramacronucleata</taxon>
        <taxon>Oligohymenophorea</taxon>
        <taxon>Scuticociliatia</taxon>
        <taxon>Philasterida</taxon>
        <taxon>Pseudocohnilembidae</taxon>
        <taxon>Pseudocohnilembus</taxon>
    </lineage>
</organism>
<dbReference type="InterPro" id="IPR024055">
    <property type="entry name" value="TIF2_asu_C"/>
</dbReference>
<proteinExistence type="inferred from homology"/>
<dbReference type="OrthoDB" id="1685042at2759"/>
<dbReference type="SUPFAM" id="SSF116742">
    <property type="entry name" value="eIF2alpha middle domain-like"/>
    <property type="match status" value="1"/>
</dbReference>
<dbReference type="FunFam" id="2.40.50.140:FF:000015">
    <property type="entry name" value="Eukaryotic translation initiation factor 2 subunit alpha"/>
    <property type="match status" value="1"/>
</dbReference>
<evidence type="ECO:0000313" key="6">
    <source>
        <dbReference type="EMBL" id="KRX05736.1"/>
    </source>
</evidence>
<comment type="caution">
    <text evidence="6">The sequence shown here is derived from an EMBL/GenBank/DDBJ whole genome shotgun (WGS) entry which is preliminary data.</text>
</comment>